<dbReference type="AlphaFoldDB" id="A0AA86DZH9"/>
<name>A0AA86DZH9_SULMK</name>
<dbReference type="SUPFAM" id="SSF55729">
    <property type="entry name" value="Acyl-CoA N-acyltransferases (Nat)"/>
    <property type="match status" value="1"/>
</dbReference>
<evidence type="ECO:0000259" key="1">
    <source>
        <dbReference type="Pfam" id="PF13302"/>
    </source>
</evidence>
<evidence type="ECO:0000313" key="3">
    <source>
        <dbReference type="Proteomes" id="UP000019322"/>
    </source>
</evidence>
<reference evidence="2 3" key="1">
    <citation type="journal article" date="2014" name="Environ. Microbiol.">
        <title>Insights into organohalide respiration and the versatile catabolism of Sulfurospirillum multivorans gained from comparative genomics and physiological studies.</title>
        <authorList>
            <person name="Goris T."/>
            <person name="Schubert T."/>
            <person name="Gadkari J."/>
            <person name="Wubet T."/>
            <person name="Tarkka M."/>
            <person name="Buscot F."/>
            <person name="Adrian L."/>
            <person name="Diekert G."/>
        </authorList>
    </citation>
    <scope>NUCLEOTIDE SEQUENCE [LARGE SCALE GENOMIC DNA]</scope>
    <source>
        <strain evidence="3">DM 12446 / JCM 15788 / NBRC 109480</strain>
    </source>
</reference>
<gene>
    <name evidence="2" type="ORF">SMUL_3177</name>
</gene>
<dbReference type="Proteomes" id="UP000019322">
    <property type="component" value="Chromosome"/>
</dbReference>
<dbReference type="Pfam" id="PF13302">
    <property type="entry name" value="Acetyltransf_3"/>
    <property type="match status" value="1"/>
</dbReference>
<dbReference type="RefSeq" id="WP_025346229.1">
    <property type="nucleotide sequence ID" value="NZ_CP007201.1"/>
</dbReference>
<dbReference type="KEGG" id="smul:SMUL_3177"/>
<evidence type="ECO:0000313" key="2">
    <source>
        <dbReference type="EMBL" id="AHJ14403.1"/>
    </source>
</evidence>
<dbReference type="InterPro" id="IPR016181">
    <property type="entry name" value="Acyl_CoA_acyltransferase"/>
</dbReference>
<dbReference type="EMBL" id="CP007201">
    <property type="protein sequence ID" value="AHJ14403.1"/>
    <property type="molecule type" value="Genomic_DNA"/>
</dbReference>
<proteinExistence type="predicted"/>
<organism evidence="2 3">
    <name type="scientific">Sulfurospirillum multivorans (strain DM 12446 / JCM 15788 / NBRC 109480)</name>
    <dbReference type="NCBI Taxonomy" id="1150621"/>
    <lineage>
        <taxon>Bacteria</taxon>
        <taxon>Pseudomonadati</taxon>
        <taxon>Campylobacterota</taxon>
        <taxon>Epsilonproteobacteria</taxon>
        <taxon>Campylobacterales</taxon>
        <taxon>Sulfurospirillaceae</taxon>
        <taxon>Sulfurospirillum</taxon>
    </lineage>
</organism>
<dbReference type="InterPro" id="IPR000182">
    <property type="entry name" value="GNAT_dom"/>
</dbReference>
<protein>
    <submittedName>
        <fullName evidence="2">Acetyltransferase</fullName>
    </submittedName>
</protein>
<dbReference type="GO" id="GO:0016747">
    <property type="term" value="F:acyltransferase activity, transferring groups other than amino-acyl groups"/>
    <property type="evidence" value="ECO:0007669"/>
    <property type="project" value="InterPro"/>
</dbReference>
<sequence length="178" mass="20452">MLYLTPYFRLTQEEHKALLALRNQEAILRYTPTQKEIAFSDHLAWVETLKSNDDALYLALKDEQIIQGAIHANALKSCSPSWGLFFDPTTSPLVTSAVALFFLDTLFNHYRAHSVKSFVHVENNPALKFNERLGFKMRDTQPSSFCTMALSHEEWQMKKSSKLFQPILKTASQLTIRN</sequence>
<dbReference type="Gene3D" id="3.40.630.30">
    <property type="match status" value="1"/>
</dbReference>
<feature type="domain" description="N-acetyltransferase" evidence="1">
    <location>
        <begin position="9"/>
        <end position="136"/>
    </location>
</feature>
<accession>A0AA86DZH9</accession>